<dbReference type="RefSeq" id="WP_131259426.1">
    <property type="nucleotide sequence ID" value="NZ_JBHSUS010000001.1"/>
</dbReference>
<keyword evidence="2" id="KW-1185">Reference proteome</keyword>
<evidence type="ECO:0000313" key="2">
    <source>
        <dbReference type="Proteomes" id="UP001596364"/>
    </source>
</evidence>
<name>A0ABW1XFB2_9ALTE</name>
<evidence type="ECO:0000313" key="1">
    <source>
        <dbReference type="EMBL" id="MFC6438690.1"/>
    </source>
</evidence>
<dbReference type="Proteomes" id="UP001596364">
    <property type="component" value="Unassembled WGS sequence"/>
</dbReference>
<organism evidence="1 2">
    <name type="scientific">Pseudobowmanella zhangzhouensis</name>
    <dbReference type="NCBI Taxonomy" id="1537679"/>
    <lineage>
        <taxon>Bacteria</taxon>
        <taxon>Pseudomonadati</taxon>
        <taxon>Pseudomonadota</taxon>
        <taxon>Gammaproteobacteria</taxon>
        <taxon>Alteromonadales</taxon>
        <taxon>Alteromonadaceae</taxon>
    </lineage>
</organism>
<comment type="caution">
    <text evidence="1">The sequence shown here is derived from an EMBL/GenBank/DDBJ whole genome shotgun (WGS) entry which is preliminary data.</text>
</comment>
<sequence length="385" mass="43907">MPIRIHGFSTEIQNSRIRYQALVDGVPLWIELDESITPRSAGNFFVGAVLLHAMYEGQEIHLDESLPVSTDYLSSIAALQSIYCQWNGKLKQVSIIACEKEDIVLNNDSASFFSGGIDGSYTLACKPEINFVLCLNSFEGREQPDAWLNLIRRQRDFLANQGKTLLHIASNYRQLTEAWGVSHQFQHGIALGSIATFLGFKNTYIPSSFTSDYLFPWGSHPLTDVLWSGNDFRIVHHGIDVSRVDKTRKLADNPELLNNIQVCWKYVDRNCGECHKCIRTMTALKFFSMHSVALPELKDIAHIADFKVTSVAAVPFVEELAYLAEERGYEAVARKLRHRVRRFWIKHHADELLKLLVGDLLGPVVRRMRRNTWSTYKVHVTNQQK</sequence>
<dbReference type="EMBL" id="JBHSUS010000001">
    <property type="protein sequence ID" value="MFC6438690.1"/>
    <property type="molecule type" value="Genomic_DNA"/>
</dbReference>
<reference evidence="2" key="1">
    <citation type="journal article" date="2019" name="Int. J. Syst. Evol. Microbiol.">
        <title>The Global Catalogue of Microorganisms (GCM) 10K type strain sequencing project: providing services to taxonomists for standard genome sequencing and annotation.</title>
        <authorList>
            <consortium name="The Broad Institute Genomics Platform"/>
            <consortium name="The Broad Institute Genome Sequencing Center for Infectious Disease"/>
            <person name="Wu L."/>
            <person name="Ma J."/>
        </authorList>
    </citation>
    <scope>NUCLEOTIDE SEQUENCE [LARGE SCALE GENOMIC DNA]</scope>
    <source>
        <strain evidence="2">CGMCC 1.16031</strain>
    </source>
</reference>
<protein>
    <submittedName>
        <fullName evidence="1">Uncharacterized protein</fullName>
    </submittedName>
</protein>
<gene>
    <name evidence="1" type="ORF">ACFP85_00750</name>
</gene>
<accession>A0ABW1XFB2</accession>
<proteinExistence type="predicted"/>